<evidence type="ECO:0000256" key="2">
    <source>
        <dbReference type="ARBA" id="ARBA00022553"/>
    </source>
</evidence>
<dbReference type="HAMAP" id="MF_01217">
    <property type="entry name" value="Acyl_carrier"/>
    <property type="match status" value="1"/>
</dbReference>
<name>A0A3F3GWG4_9LACO</name>
<evidence type="ECO:0000256" key="3">
    <source>
        <dbReference type="HAMAP-Rule" id="MF_01217"/>
    </source>
</evidence>
<dbReference type="GO" id="GO:0005737">
    <property type="term" value="C:cytoplasm"/>
    <property type="evidence" value="ECO:0007669"/>
    <property type="project" value="UniProtKB-SubCell"/>
</dbReference>
<comment type="PTM">
    <text evidence="3">4'-phosphopantetheine is transferred from CoA to a specific serine of apo-ACP by AcpS. This modification is essential for activity because fatty acids are bound in thioester linkage to the sulfhydryl of the prosthetic group.</text>
</comment>
<evidence type="ECO:0000256" key="1">
    <source>
        <dbReference type="ARBA" id="ARBA00022450"/>
    </source>
</evidence>
<evidence type="ECO:0000313" key="6">
    <source>
        <dbReference type="Proteomes" id="UP000061227"/>
    </source>
</evidence>
<keyword evidence="6" id="KW-1185">Reference proteome</keyword>
<accession>A0A3F3GWG4</accession>
<keyword evidence="2 3" id="KW-0597">Phosphoprotein</keyword>
<dbReference type="EMBL" id="DF968066">
    <property type="protein sequence ID" value="GAP03076.1"/>
    <property type="molecule type" value="Genomic_DNA"/>
</dbReference>
<feature type="domain" description="Carrier" evidence="4">
    <location>
        <begin position="6"/>
        <end position="82"/>
    </location>
</feature>
<keyword evidence="3" id="KW-0963">Cytoplasm</keyword>
<dbReference type="PROSITE" id="PS50075">
    <property type="entry name" value="CARRIER"/>
    <property type="match status" value="1"/>
</dbReference>
<comment type="subcellular location">
    <subcellularLocation>
        <location evidence="3">Cytoplasm</location>
    </subcellularLocation>
</comment>
<reference evidence="5 6" key="1">
    <citation type="journal article" date="2015" name="BMC Genomics">
        <title>Comparative genomics of Fructobacillus spp. and Leuconostoc spp. reveals niche-specific evolution of Fructobacillus spp.</title>
        <authorList>
            <person name="Endo A."/>
            <person name="Tanizawa Y."/>
            <person name="Tanaka N."/>
            <person name="Maeno S."/>
            <person name="Kumar H."/>
            <person name="Shiwa Y."/>
            <person name="Okada S."/>
            <person name="Yoshikawa H."/>
            <person name="Dicks L."/>
            <person name="Nakagawa J."/>
            <person name="Arita M."/>
        </authorList>
    </citation>
    <scope>NUCLEOTIDE SEQUENCE [LARGE SCALE GENOMIC DNA]</scope>
    <source>
        <strain evidence="5 6">DSM 15468</strain>
    </source>
</reference>
<sequence length="82" mass="9613">MLMTNEEIFDKVKEILIDQFDLEDSEVSLTTNMTDDIDADSLDLFEVLNRVEDDFDIKLEETEEVKTVQDLVNKIKDQLDKK</sequence>
<keyword evidence="3" id="KW-0275">Fatty acid biosynthesis</keyword>
<dbReference type="Pfam" id="PF00550">
    <property type="entry name" value="PP-binding"/>
    <property type="match status" value="1"/>
</dbReference>
<dbReference type="Gene3D" id="1.10.1200.10">
    <property type="entry name" value="ACP-like"/>
    <property type="match status" value="1"/>
</dbReference>
<dbReference type="STRING" id="220714.SAMN05660469_0878"/>
<dbReference type="UniPathway" id="UPA00094"/>
<evidence type="ECO:0000313" key="5">
    <source>
        <dbReference type="EMBL" id="GAP03076.1"/>
    </source>
</evidence>
<feature type="modified residue" description="O-(pantetheine 4'-phosphoryl)serine" evidence="3">
    <location>
        <position position="41"/>
    </location>
</feature>
<dbReference type="InterPro" id="IPR003231">
    <property type="entry name" value="ACP"/>
</dbReference>
<dbReference type="AlphaFoldDB" id="A0A3F3GWG4"/>
<dbReference type="GO" id="GO:0000036">
    <property type="term" value="F:acyl carrier activity"/>
    <property type="evidence" value="ECO:0007669"/>
    <property type="project" value="UniProtKB-UniRule"/>
</dbReference>
<evidence type="ECO:0000259" key="4">
    <source>
        <dbReference type="PROSITE" id="PS50075"/>
    </source>
</evidence>
<dbReference type="InterPro" id="IPR036736">
    <property type="entry name" value="ACP-like_sf"/>
</dbReference>
<dbReference type="SUPFAM" id="SSF47336">
    <property type="entry name" value="ACP-like"/>
    <property type="match status" value="1"/>
</dbReference>
<comment type="pathway">
    <text evidence="3">Lipid metabolism; fatty acid biosynthesis.</text>
</comment>
<protein>
    <recommendedName>
        <fullName evidence="3">Acyl carrier protein</fullName>
        <shortName evidence="3">ACP</shortName>
    </recommendedName>
</protein>
<proteinExistence type="inferred from homology"/>
<gene>
    <name evidence="3" type="primary">acpP</name>
    <name evidence="5" type="ORF">FPFC_040690</name>
</gene>
<dbReference type="Proteomes" id="UP000061227">
    <property type="component" value="Unassembled WGS sequence"/>
</dbReference>
<dbReference type="InterPro" id="IPR009081">
    <property type="entry name" value="PP-bd_ACP"/>
</dbReference>
<keyword evidence="3" id="KW-0276">Fatty acid metabolism</keyword>
<comment type="similarity">
    <text evidence="3">Belongs to the acyl carrier protein (ACP) family.</text>
</comment>
<comment type="function">
    <text evidence="3">Carrier of the growing fatty acid chain in fatty acid biosynthesis.</text>
</comment>
<keyword evidence="1 3" id="KW-0596">Phosphopantetheine</keyword>
<keyword evidence="3" id="KW-0444">Lipid biosynthesis</keyword>
<keyword evidence="3" id="KW-0443">Lipid metabolism</keyword>
<organism evidence="5 6">
    <name type="scientific">Fructobacillus pseudoficulneus</name>
    <dbReference type="NCBI Taxonomy" id="220714"/>
    <lineage>
        <taxon>Bacteria</taxon>
        <taxon>Bacillati</taxon>
        <taxon>Bacillota</taxon>
        <taxon>Bacilli</taxon>
        <taxon>Lactobacillales</taxon>
        <taxon>Lactobacillaceae</taxon>
        <taxon>Fructobacillus</taxon>
    </lineage>
</organism>
<dbReference type="NCBIfam" id="NF002150">
    <property type="entry name" value="PRK00982.1-4"/>
    <property type="match status" value="1"/>
</dbReference>